<accession>A0AAV9WDY8</accession>
<dbReference type="EMBL" id="JAVHJL010000003">
    <property type="protein sequence ID" value="KAK6507033.1"/>
    <property type="molecule type" value="Genomic_DNA"/>
</dbReference>
<feature type="signal peptide" evidence="2">
    <location>
        <begin position="1"/>
        <end position="23"/>
    </location>
</feature>
<proteinExistence type="predicted"/>
<dbReference type="Proteomes" id="UP001370758">
    <property type="component" value="Unassembled WGS sequence"/>
</dbReference>
<sequence length="474" mass="51464">MMPQFPPPNTLSLFIIFISAVLSAPAPQSKPTESTTISQPIASGPSMYNGTLSYVCLASSNGICNTATKTSLLPTGSLNPNIDVTLATALANFTIDKALPTTSVKTPIDGALAVANASETVTAALNPSGIPKSLDLGKPQNTTAVNTTDTWEQPQSAKRVNPGPSFFYQEGGMRIDCPTPKSIYDSARRIVGSRTPPGELYPWHISREQWGLVIDSMRRVLKLDAQPVSNNVHRGIMASISTLKSDCRRGCLCDSTARIIPSSQGDAESSNLGLKSGKNAAGRRVFSRPCNSAVNAARCAIIIGCWCTATLLSDVRPGPEYADADINAFARAIDRIPVSIRRAPYNRDWPGWLVDDTRAQHPQQRVRYSLDVFTPPDPENPQYLPMNNGVLAPENVVNRQRDPPLFGPNDQTLYIPPGGPEEQENPSQPHRLRMHSFFSRLRNAQFVPPEEELPPYDPFDPFRHIPGPGGSSGQ</sequence>
<keyword evidence="2" id="KW-0732">Signal</keyword>
<feature type="chain" id="PRO_5043709905" evidence="2">
    <location>
        <begin position="24"/>
        <end position="474"/>
    </location>
</feature>
<evidence type="ECO:0000256" key="2">
    <source>
        <dbReference type="SAM" id="SignalP"/>
    </source>
</evidence>
<evidence type="ECO:0000313" key="3">
    <source>
        <dbReference type="EMBL" id="KAK6507033.1"/>
    </source>
</evidence>
<name>A0AAV9WDY8_9PEZI</name>
<evidence type="ECO:0000313" key="4">
    <source>
        <dbReference type="Proteomes" id="UP001370758"/>
    </source>
</evidence>
<gene>
    <name evidence="3" type="ORF">TWF481_005486</name>
</gene>
<protein>
    <submittedName>
        <fullName evidence="3">Uncharacterized protein</fullName>
    </submittedName>
</protein>
<feature type="region of interest" description="Disordered" evidence="1">
    <location>
        <begin position="446"/>
        <end position="474"/>
    </location>
</feature>
<comment type="caution">
    <text evidence="3">The sequence shown here is derived from an EMBL/GenBank/DDBJ whole genome shotgun (WGS) entry which is preliminary data.</text>
</comment>
<dbReference type="AlphaFoldDB" id="A0AAV9WDY8"/>
<reference evidence="3 4" key="1">
    <citation type="submission" date="2023-08" db="EMBL/GenBank/DDBJ databases">
        <authorList>
            <person name="Palmer J.M."/>
        </authorList>
    </citation>
    <scope>NUCLEOTIDE SEQUENCE [LARGE SCALE GENOMIC DNA]</scope>
    <source>
        <strain evidence="3 4">TWF481</strain>
    </source>
</reference>
<keyword evidence="4" id="KW-1185">Reference proteome</keyword>
<evidence type="ECO:0000256" key="1">
    <source>
        <dbReference type="SAM" id="MobiDB-lite"/>
    </source>
</evidence>
<organism evidence="3 4">
    <name type="scientific">Arthrobotrys musiformis</name>
    <dbReference type="NCBI Taxonomy" id="47236"/>
    <lineage>
        <taxon>Eukaryota</taxon>
        <taxon>Fungi</taxon>
        <taxon>Dikarya</taxon>
        <taxon>Ascomycota</taxon>
        <taxon>Pezizomycotina</taxon>
        <taxon>Orbiliomycetes</taxon>
        <taxon>Orbiliales</taxon>
        <taxon>Orbiliaceae</taxon>
        <taxon>Arthrobotrys</taxon>
    </lineage>
</organism>